<keyword evidence="3" id="KW-1185">Reference proteome</keyword>
<dbReference type="PANTHER" id="PTHR43649">
    <property type="entry name" value="ARABINOSE-BINDING PROTEIN-RELATED"/>
    <property type="match status" value="1"/>
</dbReference>
<dbReference type="AlphaFoldDB" id="A0A2P6MHW7"/>
<gene>
    <name evidence="2" type="ORF">C6I21_08155</name>
</gene>
<evidence type="ECO:0000256" key="1">
    <source>
        <dbReference type="SAM" id="MobiDB-lite"/>
    </source>
</evidence>
<protein>
    <submittedName>
        <fullName evidence="2">ABC transporter substrate-binding protein</fullName>
    </submittedName>
</protein>
<dbReference type="EMBL" id="PVNS01000006">
    <property type="protein sequence ID" value="PRO65889.1"/>
    <property type="molecule type" value="Genomic_DNA"/>
</dbReference>
<organism evidence="2 3">
    <name type="scientific">Alkalicoccus urumqiensis</name>
    <name type="common">Bacillus urumqiensis</name>
    <dbReference type="NCBI Taxonomy" id="1548213"/>
    <lineage>
        <taxon>Bacteria</taxon>
        <taxon>Bacillati</taxon>
        <taxon>Bacillota</taxon>
        <taxon>Bacilli</taxon>
        <taxon>Bacillales</taxon>
        <taxon>Bacillaceae</taxon>
        <taxon>Alkalicoccus</taxon>
    </lineage>
</organism>
<dbReference type="InterPro" id="IPR006059">
    <property type="entry name" value="SBP"/>
</dbReference>
<feature type="compositionally biased region" description="Low complexity" evidence="1">
    <location>
        <begin position="406"/>
        <end position="419"/>
    </location>
</feature>
<comment type="caution">
    <text evidence="2">The sequence shown here is derived from an EMBL/GenBank/DDBJ whole genome shotgun (WGS) entry which is preliminary data.</text>
</comment>
<dbReference type="Gene3D" id="3.40.190.10">
    <property type="entry name" value="Periplasmic binding protein-like II"/>
    <property type="match status" value="2"/>
</dbReference>
<dbReference type="SUPFAM" id="SSF53850">
    <property type="entry name" value="Periplasmic binding protein-like II"/>
    <property type="match status" value="1"/>
</dbReference>
<name>A0A2P6MHW7_ALKUR</name>
<evidence type="ECO:0000313" key="2">
    <source>
        <dbReference type="EMBL" id="PRO65889.1"/>
    </source>
</evidence>
<feature type="region of interest" description="Disordered" evidence="1">
    <location>
        <begin position="9"/>
        <end position="38"/>
    </location>
</feature>
<dbReference type="Pfam" id="PF01547">
    <property type="entry name" value="SBP_bac_1"/>
    <property type="match status" value="1"/>
</dbReference>
<proteinExistence type="predicted"/>
<dbReference type="Proteomes" id="UP000243650">
    <property type="component" value="Unassembled WGS sequence"/>
</dbReference>
<evidence type="ECO:0000313" key="3">
    <source>
        <dbReference type="Proteomes" id="UP000243650"/>
    </source>
</evidence>
<dbReference type="OrthoDB" id="9798191at2"/>
<feature type="region of interest" description="Disordered" evidence="1">
    <location>
        <begin position="400"/>
        <end position="419"/>
    </location>
</feature>
<accession>A0A2P6MHW7</accession>
<feature type="compositionally biased region" description="Low complexity" evidence="1">
    <location>
        <begin position="18"/>
        <end position="31"/>
    </location>
</feature>
<sequence>MTILLSACAGDQGGGDASGSNDDTNNSGGNAEASEDQTQISFIHWRGEDTEVFDEIIEEFESENPDIAVEMNVYPSEQYQSNAQQMLRDGSVGDVFTSFPGSQFEVIRDAGFFADLTDEEFVSNFNAEAIEIGQADGQQLAVPYQLVFNMPVYNVDMFEELGIEPPQSWDEFIEMGATLQENDIQPIAFPGGDIGPNQFMNSMMMNNAPDEDIFAKLESGEESLTNDWWVSTLEDFQTLLDEGMISEDSLGIQQDSAIASVAQEEAAMLATGSYHMASLKEQNSELNLDFLPPITVSEDEAQYEGIHTATFMLAVNENSEKQEEAKQFIEYLSQPEVASKYANETGQHLTIEDVEYTSEELQDTAYWLTDKETRFQPRFFITNSSVENAVLSSIEQVLGGDSPQDAAEQAQQVVEENIE</sequence>
<dbReference type="InterPro" id="IPR050490">
    <property type="entry name" value="Bact_solute-bd_prot1"/>
</dbReference>
<reference evidence="2 3" key="1">
    <citation type="submission" date="2018-03" db="EMBL/GenBank/DDBJ databases">
        <title>Bacillus urumqiensis sp. nov., a moderately haloalkaliphilic bacterium isolated from a salt lake.</title>
        <authorList>
            <person name="Zhao B."/>
            <person name="Liao Z."/>
        </authorList>
    </citation>
    <scope>NUCLEOTIDE SEQUENCE [LARGE SCALE GENOMIC DNA]</scope>
    <source>
        <strain evidence="2 3">BZ-SZ-XJ18</strain>
    </source>
</reference>